<feature type="domain" description="Polymerase/histidinol phosphatase N-terminal" evidence="1">
    <location>
        <begin position="3"/>
        <end position="83"/>
    </location>
</feature>
<proteinExistence type="predicted"/>
<dbReference type="RefSeq" id="WP_066232796.1">
    <property type="nucleotide sequence ID" value="NZ_LQYN01000071.1"/>
</dbReference>
<dbReference type="Pfam" id="PF02811">
    <property type="entry name" value="PHP"/>
    <property type="match status" value="1"/>
</dbReference>
<evidence type="ECO:0000313" key="3">
    <source>
        <dbReference type="Proteomes" id="UP000075666"/>
    </source>
</evidence>
<keyword evidence="3" id="KW-1185">Reference proteome</keyword>
<dbReference type="AlphaFoldDB" id="A0A150KSC6"/>
<evidence type="ECO:0000313" key="2">
    <source>
        <dbReference type="EMBL" id="KYD02710.1"/>
    </source>
</evidence>
<dbReference type="GO" id="GO:0003824">
    <property type="term" value="F:catalytic activity"/>
    <property type="evidence" value="ECO:0007669"/>
    <property type="project" value="InterPro"/>
</dbReference>
<dbReference type="STRING" id="46224.B4102_0305"/>
<comment type="caution">
    <text evidence="2">The sequence shown here is derived from an EMBL/GenBank/DDBJ whole genome shotgun (WGS) entry which is preliminary data.</text>
</comment>
<dbReference type="SUPFAM" id="SSF89550">
    <property type="entry name" value="PHP domain-like"/>
    <property type="match status" value="1"/>
</dbReference>
<evidence type="ECO:0000259" key="1">
    <source>
        <dbReference type="SMART" id="SM00481"/>
    </source>
</evidence>
<dbReference type="Gene3D" id="3.20.20.140">
    <property type="entry name" value="Metal-dependent hydrolases"/>
    <property type="match status" value="1"/>
</dbReference>
<dbReference type="InterPro" id="IPR004013">
    <property type="entry name" value="PHP_dom"/>
</dbReference>
<name>A0A150KSC6_9BACI</name>
<sequence length="256" mass="29120">MNIDFHTHIKLSKKSSFSPKYCQEMVTEAKAVGLDAFALTEHFNTSNFLEVYDYLDSQFPYQEDYYSVEGLKIFPGMEVDVKEIGHILLISKRESIIEMFHHLKPHLEENKFIPFSDLMNLTESFEVIKIGGHPFRPGTPLTQHEPDQLKRLDALDLNGKDLHSLGIEVNQENVFRFAEELGLPVVGGSDTHQYLQYGSVVNSFDVPCSTISELKNAIENKQYAITISPDLHLRVKSASLTKKLMKELLVTKSIVC</sequence>
<dbReference type="OrthoDB" id="9777619at2"/>
<reference evidence="2 3" key="1">
    <citation type="submission" date="2016-01" db="EMBL/GenBank/DDBJ databases">
        <title>Genome Sequences of Twelve Sporeforming Bacillus Species Isolated from Foods.</title>
        <authorList>
            <person name="Berendsen E.M."/>
            <person name="Wells-Bennik M.H."/>
            <person name="Krawcyk A.O."/>
            <person name="De Jong A."/>
            <person name="Holsappel S."/>
            <person name="Eijlander R.T."/>
            <person name="Kuipers O.P."/>
        </authorList>
    </citation>
    <scope>NUCLEOTIDE SEQUENCE [LARGE SCALE GENOMIC DNA]</scope>
    <source>
        <strain evidence="2 3">B4102</strain>
    </source>
</reference>
<organism evidence="2 3">
    <name type="scientific">Heyndrickxia sporothermodurans</name>
    <dbReference type="NCBI Taxonomy" id="46224"/>
    <lineage>
        <taxon>Bacteria</taxon>
        <taxon>Bacillati</taxon>
        <taxon>Bacillota</taxon>
        <taxon>Bacilli</taxon>
        <taxon>Bacillales</taxon>
        <taxon>Bacillaceae</taxon>
        <taxon>Heyndrickxia</taxon>
    </lineage>
</organism>
<dbReference type="InterPro" id="IPR003141">
    <property type="entry name" value="Pol/His_phosphatase_N"/>
</dbReference>
<accession>A0A150KSC6</accession>
<dbReference type="Proteomes" id="UP000075666">
    <property type="component" value="Unassembled WGS sequence"/>
</dbReference>
<gene>
    <name evidence="2" type="ORF">B4102_0305</name>
</gene>
<protein>
    <recommendedName>
        <fullName evidence="1">Polymerase/histidinol phosphatase N-terminal domain-containing protein</fullName>
    </recommendedName>
</protein>
<dbReference type="EMBL" id="LQYN01000071">
    <property type="protein sequence ID" value="KYD02710.1"/>
    <property type="molecule type" value="Genomic_DNA"/>
</dbReference>
<dbReference type="PATRIC" id="fig|46224.3.peg.3669"/>
<dbReference type="Pfam" id="PF13263">
    <property type="entry name" value="PHP_C"/>
    <property type="match status" value="1"/>
</dbReference>
<dbReference type="InterPro" id="IPR016195">
    <property type="entry name" value="Pol/histidinol_Pase-like"/>
</dbReference>
<dbReference type="CDD" id="cd07432">
    <property type="entry name" value="PHP_HisPPase"/>
    <property type="match status" value="1"/>
</dbReference>
<dbReference type="SMART" id="SM00481">
    <property type="entry name" value="POLIIIAc"/>
    <property type="match status" value="1"/>
</dbReference>